<dbReference type="AlphaFoldDB" id="X6MCW4"/>
<dbReference type="Proteomes" id="UP000023152">
    <property type="component" value="Unassembled WGS sequence"/>
</dbReference>
<evidence type="ECO:0000313" key="2">
    <source>
        <dbReference type="EMBL" id="ETO11496.1"/>
    </source>
</evidence>
<evidence type="ECO:0000256" key="1">
    <source>
        <dbReference type="SAM" id="Phobius"/>
    </source>
</evidence>
<organism evidence="2 3">
    <name type="scientific">Reticulomyxa filosa</name>
    <dbReference type="NCBI Taxonomy" id="46433"/>
    <lineage>
        <taxon>Eukaryota</taxon>
        <taxon>Sar</taxon>
        <taxon>Rhizaria</taxon>
        <taxon>Retaria</taxon>
        <taxon>Foraminifera</taxon>
        <taxon>Monothalamids</taxon>
        <taxon>Reticulomyxidae</taxon>
        <taxon>Reticulomyxa</taxon>
    </lineage>
</organism>
<accession>X6MCW4</accession>
<name>X6MCW4_RETFI</name>
<feature type="transmembrane region" description="Helical" evidence="1">
    <location>
        <begin position="37"/>
        <end position="60"/>
    </location>
</feature>
<sequence length="126" mass="15232">MVQKSKWVSNVQFSPDDQFLLIKVNKKIIGHSETTTLLHFVVMHCIYFFLVNNIIILINYHNFFKKKPLNYLLSINMKQMEHLNIYRFIKTCFCAKKNNWHNIFAKTQISLLNQYVNKKHLQEWLL</sequence>
<proteinExistence type="predicted"/>
<gene>
    <name evidence="2" type="ORF">RFI_25880</name>
</gene>
<protein>
    <submittedName>
        <fullName evidence="2">Uncharacterized protein</fullName>
    </submittedName>
</protein>
<evidence type="ECO:0000313" key="3">
    <source>
        <dbReference type="Proteomes" id="UP000023152"/>
    </source>
</evidence>
<comment type="caution">
    <text evidence="2">The sequence shown here is derived from an EMBL/GenBank/DDBJ whole genome shotgun (WGS) entry which is preliminary data.</text>
</comment>
<reference evidence="2 3" key="1">
    <citation type="journal article" date="2013" name="Curr. Biol.">
        <title>The Genome of the Foraminiferan Reticulomyxa filosa.</title>
        <authorList>
            <person name="Glockner G."/>
            <person name="Hulsmann N."/>
            <person name="Schleicher M."/>
            <person name="Noegel A.A."/>
            <person name="Eichinger L."/>
            <person name="Gallinger C."/>
            <person name="Pawlowski J."/>
            <person name="Sierra R."/>
            <person name="Euteneuer U."/>
            <person name="Pillet L."/>
            <person name="Moustafa A."/>
            <person name="Platzer M."/>
            <person name="Groth M."/>
            <person name="Szafranski K."/>
            <person name="Schliwa M."/>
        </authorList>
    </citation>
    <scope>NUCLEOTIDE SEQUENCE [LARGE SCALE GENOMIC DNA]</scope>
</reference>
<keyword evidence="3" id="KW-1185">Reference proteome</keyword>
<keyword evidence="1" id="KW-1133">Transmembrane helix</keyword>
<keyword evidence="1" id="KW-0812">Transmembrane</keyword>
<dbReference type="EMBL" id="ASPP01022411">
    <property type="protein sequence ID" value="ETO11496.1"/>
    <property type="molecule type" value="Genomic_DNA"/>
</dbReference>
<keyword evidence="1" id="KW-0472">Membrane</keyword>